<keyword evidence="3" id="KW-1185">Reference proteome</keyword>
<proteinExistence type="predicted"/>
<dbReference type="Proteomes" id="UP000245533">
    <property type="component" value="Unassembled WGS sequence"/>
</dbReference>
<dbReference type="Gene3D" id="1.20.58.520">
    <property type="entry name" value="Amidohydrolase"/>
    <property type="match status" value="1"/>
</dbReference>
<reference evidence="2 3" key="1">
    <citation type="submission" date="2018-05" db="EMBL/GenBank/DDBJ databases">
        <title>Rhodohalobacter halophilus gen. nov., sp. nov., a moderately halophilic member of the family Balneolaceae.</title>
        <authorList>
            <person name="Liu Z.-W."/>
        </authorList>
    </citation>
    <scope>NUCLEOTIDE SEQUENCE [LARGE SCALE GENOMIC DNA]</scope>
    <source>
        <strain evidence="2 3">8A47</strain>
    </source>
</reference>
<dbReference type="AlphaFoldDB" id="A0A316TNS5"/>
<name>A0A316TNS5_9BACT</name>
<evidence type="ECO:0000313" key="3">
    <source>
        <dbReference type="Proteomes" id="UP000245533"/>
    </source>
</evidence>
<dbReference type="SUPFAM" id="SSF51556">
    <property type="entry name" value="Metallo-dependent hydrolases"/>
    <property type="match status" value="1"/>
</dbReference>
<sequence length="486" mass="54519">MIYLAFFTKYFFFVKNDLTLDMNALSSILVGFTVIIIVSCQTPREGNLKIENVNVVNVRQGRIIESQDVVIQGNKITSISEYQNTVFGGDVIDGTGKYLIPGLWDMHTHIFSTNIDSLSYRMNLSNKLMIANGVTGFREMGYTIEEAAETFREKVRNRDYLPQRFIYTTQALDGDPPVWNWPDVVKAIQNPQQATAAIDSIMSHTKADFIKVYSVLSPESYMTISAYCQKNDIDFAGHFPVNTPLSAIAQSGIKSLEHGFELIPAYSSRADSLVEDGELSGSEYRTMFGDNHEESANDFFELLRENQVWITPTLTINQGLALFSSSDTLEIEDERKKYVDWKEWQGPPPEAHSYYDEVFNLVKKRIKPAHSAGVGILAGTDIGFSNPFVYDGFSLHEELKMLVEAGLTPTEALKTATLNPAIYINATDSLGTVEENKLADLVILNQNPIEDISHTRNIYGVLSNGNYFDSVTLSNLLAEVEEFYNN</sequence>
<dbReference type="InterPro" id="IPR051781">
    <property type="entry name" value="Metallo-dep_Hydrolase"/>
</dbReference>
<dbReference type="Gene3D" id="2.30.40.10">
    <property type="entry name" value="Urease, subunit C, domain 1"/>
    <property type="match status" value="1"/>
</dbReference>
<feature type="domain" description="Amidohydrolase-related" evidence="1">
    <location>
        <begin position="98"/>
        <end position="466"/>
    </location>
</feature>
<comment type="caution">
    <text evidence="2">The sequence shown here is derived from an EMBL/GenBank/DDBJ whole genome shotgun (WGS) entry which is preliminary data.</text>
</comment>
<protein>
    <recommendedName>
        <fullName evidence="1">Amidohydrolase-related domain-containing protein</fullName>
    </recommendedName>
</protein>
<accession>A0A316TNS5</accession>
<dbReference type="Gene3D" id="3.30.110.90">
    <property type="entry name" value="Amidohydrolase"/>
    <property type="match status" value="1"/>
</dbReference>
<evidence type="ECO:0000313" key="2">
    <source>
        <dbReference type="EMBL" id="PWN06050.1"/>
    </source>
</evidence>
<dbReference type="InterPro" id="IPR032466">
    <property type="entry name" value="Metal_Hydrolase"/>
</dbReference>
<organism evidence="2 3">
    <name type="scientific">Rhodohalobacter mucosus</name>
    <dbReference type="NCBI Taxonomy" id="2079485"/>
    <lineage>
        <taxon>Bacteria</taxon>
        <taxon>Pseudomonadati</taxon>
        <taxon>Balneolota</taxon>
        <taxon>Balneolia</taxon>
        <taxon>Balneolales</taxon>
        <taxon>Balneolaceae</taxon>
        <taxon>Rhodohalobacter</taxon>
    </lineage>
</organism>
<dbReference type="Gene3D" id="3.40.50.10910">
    <property type="entry name" value="Amidohydrolase"/>
    <property type="match status" value="1"/>
</dbReference>
<dbReference type="SUPFAM" id="SSF51338">
    <property type="entry name" value="Composite domain of metallo-dependent hydrolases"/>
    <property type="match status" value="1"/>
</dbReference>
<dbReference type="PANTHER" id="PTHR43135">
    <property type="entry name" value="ALPHA-D-RIBOSE 1-METHYLPHOSPHONATE 5-TRIPHOSPHATE DIPHOSPHATASE"/>
    <property type="match status" value="1"/>
</dbReference>
<dbReference type="EMBL" id="QGGB01000008">
    <property type="protein sequence ID" value="PWN06050.1"/>
    <property type="molecule type" value="Genomic_DNA"/>
</dbReference>
<dbReference type="Pfam" id="PF01979">
    <property type="entry name" value="Amidohydro_1"/>
    <property type="match status" value="1"/>
</dbReference>
<dbReference type="GO" id="GO:0016810">
    <property type="term" value="F:hydrolase activity, acting on carbon-nitrogen (but not peptide) bonds"/>
    <property type="evidence" value="ECO:0007669"/>
    <property type="project" value="InterPro"/>
</dbReference>
<dbReference type="PANTHER" id="PTHR43135:SF3">
    <property type="entry name" value="ALPHA-D-RIBOSE 1-METHYLPHOSPHONATE 5-TRIPHOSPHATE DIPHOSPHATASE"/>
    <property type="match status" value="1"/>
</dbReference>
<dbReference type="InterPro" id="IPR006680">
    <property type="entry name" value="Amidohydro-rel"/>
</dbReference>
<evidence type="ECO:0000259" key="1">
    <source>
        <dbReference type="Pfam" id="PF01979"/>
    </source>
</evidence>
<dbReference type="InterPro" id="IPR011059">
    <property type="entry name" value="Metal-dep_hydrolase_composite"/>
</dbReference>
<gene>
    <name evidence="2" type="ORF">DDZ15_12790</name>
</gene>